<dbReference type="EMBL" id="CM055728">
    <property type="protein sequence ID" value="KAJ8016247.1"/>
    <property type="molecule type" value="Genomic_DNA"/>
</dbReference>
<proteinExistence type="predicted"/>
<protein>
    <submittedName>
        <fullName evidence="1">Uncharacterized protein</fullName>
    </submittedName>
</protein>
<keyword evidence="2" id="KW-1185">Reference proteome</keyword>
<evidence type="ECO:0000313" key="2">
    <source>
        <dbReference type="Proteomes" id="UP001157502"/>
    </source>
</evidence>
<gene>
    <name evidence="1" type="ORF">DPEC_G00005220</name>
</gene>
<comment type="caution">
    <text evidence="1">The sequence shown here is derived from an EMBL/GenBank/DDBJ whole genome shotgun (WGS) entry which is preliminary data.</text>
</comment>
<dbReference type="Proteomes" id="UP001157502">
    <property type="component" value="Chromosome 1"/>
</dbReference>
<evidence type="ECO:0000313" key="1">
    <source>
        <dbReference type="EMBL" id="KAJ8016247.1"/>
    </source>
</evidence>
<name>A0ACC2HJV2_DALPE</name>
<sequence length="111" mass="12418">MSSERLKHRRMVSARHLRTRPHTSAAPPGTLREAWVSQTARRGVGGVQVRRLVFTGTPIHPPARSPTPRSTRTLLFVLLRPVTFRSPLHQRGLSATAPRLTPTNRSMADEL</sequence>
<accession>A0ACC2HJV2</accession>
<reference evidence="1" key="1">
    <citation type="submission" date="2021-05" db="EMBL/GenBank/DDBJ databases">
        <authorList>
            <person name="Pan Q."/>
            <person name="Jouanno E."/>
            <person name="Zahm M."/>
            <person name="Klopp C."/>
            <person name="Cabau C."/>
            <person name="Louis A."/>
            <person name="Berthelot C."/>
            <person name="Parey E."/>
            <person name="Roest Crollius H."/>
            <person name="Montfort J."/>
            <person name="Robinson-Rechavi M."/>
            <person name="Bouchez O."/>
            <person name="Lampietro C."/>
            <person name="Lopez Roques C."/>
            <person name="Donnadieu C."/>
            <person name="Postlethwait J."/>
            <person name="Bobe J."/>
            <person name="Dillon D."/>
            <person name="Chandos A."/>
            <person name="von Hippel F."/>
            <person name="Guiguen Y."/>
        </authorList>
    </citation>
    <scope>NUCLEOTIDE SEQUENCE</scope>
    <source>
        <strain evidence="1">YG-Jan2019</strain>
    </source>
</reference>
<organism evidence="1 2">
    <name type="scientific">Dallia pectoralis</name>
    <name type="common">Alaska blackfish</name>
    <dbReference type="NCBI Taxonomy" id="75939"/>
    <lineage>
        <taxon>Eukaryota</taxon>
        <taxon>Metazoa</taxon>
        <taxon>Chordata</taxon>
        <taxon>Craniata</taxon>
        <taxon>Vertebrata</taxon>
        <taxon>Euteleostomi</taxon>
        <taxon>Actinopterygii</taxon>
        <taxon>Neopterygii</taxon>
        <taxon>Teleostei</taxon>
        <taxon>Protacanthopterygii</taxon>
        <taxon>Esociformes</taxon>
        <taxon>Umbridae</taxon>
        <taxon>Dallia</taxon>
    </lineage>
</organism>